<dbReference type="AlphaFoldDB" id="V4H4L1"/>
<dbReference type="PATRIC" id="fig|1353533.3.peg.3165"/>
<organism evidence="1 2">
    <name type="scientific">Pseudoalteromonas luteoviolacea (strain 2ta16)</name>
    <dbReference type="NCBI Taxonomy" id="1353533"/>
    <lineage>
        <taxon>Bacteria</taxon>
        <taxon>Pseudomonadati</taxon>
        <taxon>Pseudomonadota</taxon>
        <taxon>Gammaproteobacteria</taxon>
        <taxon>Alteromonadales</taxon>
        <taxon>Pseudoalteromonadaceae</taxon>
        <taxon>Pseudoalteromonas</taxon>
    </lineage>
</organism>
<gene>
    <name evidence="1" type="ORF">PL2TA16_04214</name>
</gene>
<reference evidence="1 2" key="1">
    <citation type="submission" date="2013-07" db="EMBL/GenBank/DDBJ databases">
        <title>Draft genome sequence of Pseudoalteromonas luteoviolacea 2ta16.</title>
        <authorList>
            <person name="Allen E.E."/>
            <person name="Azam F."/>
            <person name="Podell S."/>
        </authorList>
    </citation>
    <scope>NUCLEOTIDE SEQUENCE [LARGE SCALE GENOMIC DNA]</scope>
    <source>
        <strain evidence="1 2">2ta16</strain>
    </source>
</reference>
<proteinExistence type="predicted"/>
<sequence length="169" mass="18890">MTRIEHDITLINRFQSTVEQRLNNQVKSRCVDMLSTDKCPVVSYQPLYSKRPPMWVIYTQMGEYQFQSLESLYTRMSAQLLRVVLNTGCQPSNITVCVTLKGIGNKCNSGFLLTLAELVSGVDEYEAKSRVQSDFGVAAQLIDMLNGVDPLIKAMVKATCIDSSVIQVV</sequence>
<evidence type="ECO:0000313" key="1">
    <source>
        <dbReference type="EMBL" id="ESP92406.1"/>
    </source>
</evidence>
<dbReference type="GeneID" id="29923063"/>
<dbReference type="RefSeq" id="WP_023400037.1">
    <property type="nucleotide sequence ID" value="NZ_AUSV01000051.1"/>
</dbReference>
<dbReference type="EMBL" id="AUSV01000051">
    <property type="protein sequence ID" value="ESP92406.1"/>
    <property type="molecule type" value="Genomic_DNA"/>
</dbReference>
<accession>V4H4L1</accession>
<evidence type="ECO:0000313" key="2">
    <source>
        <dbReference type="Proteomes" id="UP000017820"/>
    </source>
</evidence>
<protein>
    <submittedName>
        <fullName evidence="1">Uncharacterized protein</fullName>
    </submittedName>
</protein>
<name>V4H4L1_PSEL2</name>
<comment type="caution">
    <text evidence="1">The sequence shown here is derived from an EMBL/GenBank/DDBJ whole genome shotgun (WGS) entry which is preliminary data.</text>
</comment>
<dbReference type="Proteomes" id="UP000017820">
    <property type="component" value="Unassembled WGS sequence"/>
</dbReference>